<feature type="compositionally biased region" description="Polar residues" evidence="1">
    <location>
        <begin position="46"/>
        <end position="57"/>
    </location>
</feature>
<dbReference type="EMBL" id="JRES01000390">
    <property type="protein sequence ID" value="KNC31710.1"/>
    <property type="molecule type" value="Genomic_DNA"/>
</dbReference>
<accession>A0A0L0CHI1</accession>
<proteinExistence type="predicted"/>
<evidence type="ECO:0000259" key="2">
    <source>
        <dbReference type="Pfam" id="PF10180"/>
    </source>
</evidence>
<dbReference type="Pfam" id="PF10180">
    <property type="entry name" value="WKF"/>
    <property type="match status" value="1"/>
</dbReference>
<dbReference type="Proteomes" id="UP000037069">
    <property type="component" value="Unassembled WGS sequence"/>
</dbReference>
<feature type="region of interest" description="Disordered" evidence="1">
    <location>
        <begin position="1"/>
        <end position="151"/>
    </location>
</feature>
<sequence length="250" mass="28916">MAKLETSTVKKPKGKKRKHTNTETEDEVANKSVIVEASNEVDEAMQINTETEQAVSTKKSKKRKNKEKGEDVQEKRSKSEQSEANHEPANDDHEVDDELHEPTLEELKESEKPENNLAIVTGRQKKKQKHQKLLEAQKGQSAEKEKQRNTEYLNKWKHARDSWKFEKLRQISIQQTMFESDKLDDTVWGIALEYLAGSKGAAKDKIVKLANDVIEEIDKQCEQQETEEQRQSILNSAKYQRARDLLQIFD</sequence>
<organism evidence="3 4">
    <name type="scientific">Lucilia cuprina</name>
    <name type="common">Green bottle fly</name>
    <name type="synonym">Australian sheep blowfly</name>
    <dbReference type="NCBI Taxonomy" id="7375"/>
    <lineage>
        <taxon>Eukaryota</taxon>
        <taxon>Metazoa</taxon>
        <taxon>Ecdysozoa</taxon>
        <taxon>Arthropoda</taxon>
        <taxon>Hexapoda</taxon>
        <taxon>Insecta</taxon>
        <taxon>Pterygota</taxon>
        <taxon>Neoptera</taxon>
        <taxon>Endopterygota</taxon>
        <taxon>Diptera</taxon>
        <taxon>Brachycera</taxon>
        <taxon>Muscomorpha</taxon>
        <taxon>Oestroidea</taxon>
        <taxon>Calliphoridae</taxon>
        <taxon>Luciliinae</taxon>
        <taxon>Lucilia</taxon>
    </lineage>
</organism>
<feature type="domain" description="WKF" evidence="2">
    <location>
        <begin position="151"/>
        <end position="213"/>
    </location>
</feature>
<feature type="compositionally biased region" description="Basic and acidic residues" evidence="1">
    <location>
        <begin position="67"/>
        <end position="92"/>
    </location>
</feature>
<keyword evidence="4" id="KW-1185">Reference proteome</keyword>
<protein>
    <recommendedName>
        <fullName evidence="2">WKF domain-containing protein</fullName>
    </recommendedName>
</protein>
<evidence type="ECO:0000313" key="3">
    <source>
        <dbReference type="EMBL" id="KNC31710.1"/>
    </source>
</evidence>
<comment type="caution">
    <text evidence="3">The sequence shown here is derived from an EMBL/GenBank/DDBJ whole genome shotgun (WGS) entry which is preliminary data.</text>
</comment>
<dbReference type="InterPro" id="IPR019327">
    <property type="entry name" value="WKF"/>
</dbReference>
<dbReference type="STRING" id="7375.A0A0L0CHI1"/>
<name>A0A0L0CHI1_LUCCU</name>
<evidence type="ECO:0000256" key="1">
    <source>
        <dbReference type="SAM" id="MobiDB-lite"/>
    </source>
</evidence>
<dbReference type="PANTHER" id="PTHR22306:SF2">
    <property type="entry name" value="CHROMOSOME 7 OPEN READING FRAME 50"/>
    <property type="match status" value="1"/>
</dbReference>
<feature type="compositionally biased region" description="Basic and acidic residues" evidence="1">
    <location>
        <begin position="100"/>
        <end position="114"/>
    </location>
</feature>
<reference evidence="3 4" key="1">
    <citation type="journal article" date="2015" name="Nat. Commun.">
        <title>Lucilia cuprina genome unlocks parasitic fly biology to underpin future interventions.</title>
        <authorList>
            <person name="Anstead C.A."/>
            <person name="Korhonen P.K."/>
            <person name="Young N.D."/>
            <person name="Hall R.S."/>
            <person name="Jex A.R."/>
            <person name="Murali S.C."/>
            <person name="Hughes D.S."/>
            <person name="Lee S.F."/>
            <person name="Perry T."/>
            <person name="Stroehlein A.J."/>
            <person name="Ansell B.R."/>
            <person name="Breugelmans B."/>
            <person name="Hofmann A."/>
            <person name="Qu J."/>
            <person name="Dugan S."/>
            <person name="Lee S.L."/>
            <person name="Chao H."/>
            <person name="Dinh H."/>
            <person name="Han Y."/>
            <person name="Doddapaneni H.V."/>
            <person name="Worley K.C."/>
            <person name="Muzny D.M."/>
            <person name="Ioannidis P."/>
            <person name="Waterhouse R.M."/>
            <person name="Zdobnov E.M."/>
            <person name="James P.J."/>
            <person name="Bagnall N.H."/>
            <person name="Kotze A.C."/>
            <person name="Gibbs R.A."/>
            <person name="Richards S."/>
            <person name="Batterham P."/>
            <person name="Gasser R.B."/>
        </authorList>
    </citation>
    <scope>NUCLEOTIDE SEQUENCE [LARGE SCALE GENOMIC DNA]</scope>
    <source>
        <strain evidence="3 4">LS</strain>
        <tissue evidence="3">Full body</tissue>
    </source>
</reference>
<dbReference type="AlphaFoldDB" id="A0A0L0CHI1"/>
<feature type="compositionally biased region" description="Basic residues" evidence="1">
    <location>
        <begin position="10"/>
        <end position="19"/>
    </location>
</feature>
<evidence type="ECO:0000313" key="4">
    <source>
        <dbReference type="Proteomes" id="UP000037069"/>
    </source>
</evidence>
<dbReference type="OrthoDB" id="10261563at2759"/>
<dbReference type="OMA" id="CWAENRS"/>
<gene>
    <name evidence="3" type="ORF">FF38_07048</name>
</gene>
<dbReference type="PANTHER" id="PTHR22306">
    <property type="entry name" value="CHROMOSOME 7 OPEN READING FRAME 50"/>
    <property type="match status" value="1"/>
</dbReference>